<dbReference type="Pfam" id="PF13432">
    <property type="entry name" value="TPR_16"/>
    <property type="match status" value="3"/>
</dbReference>
<comment type="caution">
    <text evidence="1">The sequence shown here is derived from an EMBL/GenBank/DDBJ whole genome shotgun (WGS) entry which is preliminary data.</text>
</comment>
<gene>
    <name evidence="1" type="ORF">GCM10009560_26380</name>
</gene>
<evidence type="ECO:0008006" key="3">
    <source>
        <dbReference type="Google" id="ProtNLM"/>
    </source>
</evidence>
<dbReference type="Gene3D" id="1.25.40.10">
    <property type="entry name" value="Tetratricopeptide repeat domain"/>
    <property type="match status" value="3"/>
</dbReference>
<dbReference type="InterPro" id="IPR050767">
    <property type="entry name" value="Sel1_AlgK"/>
</dbReference>
<dbReference type="PANTHER" id="PTHR11102">
    <property type="entry name" value="SEL-1-LIKE PROTEIN"/>
    <property type="match status" value="1"/>
</dbReference>
<protein>
    <recommendedName>
        <fullName evidence="3">Tetratricopeptide repeat protein</fullName>
    </recommendedName>
</protein>
<accession>A0ABN1PAG7</accession>
<dbReference type="PANTHER" id="PTHR11102:SF160">
    <property type="entry name" value="ERAD-ASSOCIATED E3 UBIQUITIN-PROTEIN LIGASE COMPONENT HRD3"/>
    <property type="match status" value="1"/>
</dbReference>
<keyword evidence="2" id="KW-1185">Reference proteome</keyword>
<dbReference type="SUPFAM" id="SSF81901">
    <property type="entry name" value="HCP-like"/>
    <property type="match status" value="3"/>
</dbReference>
<reference evidence="1 2" key="1">
    <citation type="journal article" date="2019" name="Int. J. Syst. Evol. Microbiol.">
        <title>The Global Catalogue of Microorganisms (GCM) 10K type strain sequencing project: providing services to taxonomists for standard genome sequencing and annotation.</title>
        <authorList>
            <consortium name="The Broad Institute Genomics Platform"/>
            <consortium name="The Broad Institute Genome Sequencing Center for Infectious Disease"/>
            <person name="Wu L."/>
            <person name="Ma J."/>
        </authorList>
    </citation>
    <scope>NUCLEOTIDE SEQUENCE [LARGE SCALE GENOMIC DNA]</scope>
    <source>
        <strain evidence="1 2">JCM 11136</strain>
    </source>
</reference>
<dbReference type="EMBL" id="BAAAHQ010000011">
    <property type="protein sequence ID" value="GAA0925124.1"/>
    <property type="molecule type" value="Genomic_DNA"/>
</dbReference>
<sequence length="361" mass="38438">MGVDDLLARADRLVEEDDVEGAAALYAEAAQQGTPGAATRHGEMLFHLGRDDVAESVLRAALAKGEPDALDWLSDLLVETGRGAEAALLQEQADRALRAATIWADAAGDRGRAEAWYRKAVERGEPGALNDFGSFLSEDDSRREEAEALLRQAAEQGDALAFSNLGGMALDHGDPEAAAAWLRQGLELADQTGSTALLKLAVAEERTGNTEAARALYDRAVADGVTDAHVTRARFLADQGEPAEADFLAGLEKGEEGAHYYFGEFLAANGRVDEAVGHLYQAVEDGSTAAHEELALIYQSRGAVKAAEDHFKESIAAGWLSAIWAYAELLRQEGRGGEVAALVPEAQRLGATAEQVEELTR</sequence>
<dbReference type="RefSeq" id="WP_343950104.1">
    <property type="nucleotide sequence ID" value="NZ_BAAAHQ010000011.1"/>
</dbReference>
<evidence type="ECO:0000313" key="1">
    <source>
        <dbReference type="EMBL" id="GAA0925124.1"/>
    </source>
</evidence>
<proteinExistence type="predicted"/>
<dbReference type="Proteomes" id="UP001501578">
    <property type="component" value="Unassembled WGS sequence"/>
</dbReference>
<organism evidence="1 2">
    <name type="scientific">Nonomuraea longicatena</name>
    <dbReference type="NCBI Taxonomy" id="83682"/>
    <lineage>
        <taxon>Bacteria</taxon>
        <taxon>Bacillati</taxon>
        <taxon>Actinomycetota</taxon>
        <taxon>Actinomycetes</taxon>
        <taxon>Streptosporangiales</taxon>
        <taxon>Streptosporangiaceae</taxon>
        <taxon>Nonomuraea</taxon>
    </lineage>
</organism>
<evidence type="ECO:0000313" key="2">
    <source>
        <dbReference type="Proteomes" id="UP001501578"/>
    </source>
</evidence>
<dbReference type="InterPro" id="IPR011990">
    <property type="entry name" value="TPR-like_helical_dom_sf"/>
</dbReference>
<name>A0ABN1PAG7_9ACTN</name>